<comment type="caution">
    <text evidence="1">The sequence shown here is derived from an EMBL/GenBank/DDBJ whole genome shotgun (WGS) entry which is preliminary data.</text>
</comment>
<reference evidence="1" key="1">
    <citation type="submission" date="2020-05" db="EMBL/GenBank/DDBJ databases">
        <title>Large-scale comparative analyses of tick genomes elucidate their genetic diversity and vector capacities.</title>
        <authorList>
            <person name="Jia N."/>
            <person name="Wang J."/>
            <person name="Shi W."/>
            <person name="Du L."/>
            <person name="Sun Y."/>
            <person name="Zhan W."/>
            <person name="Jiang J."/>
            <person name="Wang Q."/>
            <person name="Zhang B."/>
            <person name="Ji P."/>
            <person name="Sakyi L.B."/>
            <person name="Cui X."/>
            <person name="Yuan T."/>
            <person name="Jiang B."/>
            <person name="Yang W."/>
            <person name="Lam T.T.-Y."/>
            <person name="Chang Q."/>
            <person name="Ding S."/>
            <person name="Wang X."/>
            <person name="Zhu J."/>
            <person name="Ruan X."/>
            <person name="Zhao L."/>
            <person name="Wei J."/>
            <person name="Que T."/>
            <person name="Du C."/>
            <person name="Cheng J."/>
            <person name="Dai P."/>
            <person name="Han X."/>
            <person name="Huang E."/>
            <person name="Gao Y."/>
            <person name="Liu J."/>
            <person name="Shao H."/>
            <person name="Ye R."/>
            <person name="Li L."/>
            <person name="Wei W."/>
            <person name="Wang X."/>
            <person name="Wang C."/>
            <person name="Yang T."/>
            <person name="Huo Q."/>
            <person name="Li W."/>
            <person name="Guo W."/>
            <person name="Chen H."/>
            <person name="Zhou L."/>
            <person name="Ni X."/>
            <person name="Tian J."/>
            <person name="Zhou Y."/>
            <person name="Sheng Y."/>
            <person name="Liu T."/>
            <person name="Pan Y."/>
            <person name="Xia L."/>
            <person name="Li J."/>
            <person name="Zhao F."/>
            <person name="Cao W."/>
        </authorList>
    </citation>
    <scope>NUCLEOTIDE SEQUENCE</scope>
    <source>
        <strain evidence="1">Dsil-2018</strain>
    </source>
</reference>
<sequence>MSRLAEEGAVPMACNGSCGIISIPPSSFICDLDHGSFVLSPSGVPSTGSPPSAMVSMETLLAPADSAEQDATSWPQEEVVDSTTPACDDSSLASATQPRASAESLSLSNSSDGAPTCRICFFGDAKQPLLEPCNCRGTIGFVHRDCLERWIQRTVDPQCQVCHYHFTVRKQAEPAWRLLFDVEARRPVLGYMVLGALFALSIAFIFTLAWLYAVCLPARVGDKLAATVVVLLAVQNILWLYFPFVSFTYSYKAFKKWHEESTCLKLVLSTDETNVATWSNLRFWRAAGGSRDPVLAFGGTQ</sequence>
<organism evidence="1 2">
    <name type="scientific">Dermacentor silvarum</name>
    <name type="common">Tick</name>
    <dbReference type="NCBI Taxonomy" id="543639"/>
    <lineage>
        <taxon>Eukaryota</taxon>
        <taxon>Metazoa</taxon>
        <taxon>Ecdysozoa</taxon>
        <taxon>Arthropoda</taxon>
        <taxon>Chelicerata</taxon>
        <taxon>Arachnida</taxon>
        <taxon>Acari</taxon>
        <taxon>Parasitiformes</taxon>
        <taxon>Ixodida</taxon>
        <taxon>Ixodoidea</taxon>
        <taxon>Ixodidae</taxon>
        <taxon>Rhipicephalinae</taxon>
        <taxon>Dermacentor</taxon>
    </lineage>
</organism>
<protein>
    <submittedName>
        <fullName evidence="1">Uncharacterized protein</fullName>
    </submittedName>
</protein>
<evidence type="ECO:0000313" key="2">
    <source>
        <dbReference type="Proteomes" id="UP000821865"/>
    </source>
</evidence>
<proteinExistence type="predicted"/>
<evidence type="ECO:0000313" key="1">
    <source>
        <dbReference type="EMBL" id="KAH7959632.1"/>
    </source>
</evidence>
<dbReference type="EMBL" id="CM023472">
    <property type="protein sequence ID" value="KAH7959632.1"/>
    <property type="molecule type" value="Genomic_DNA"/>
</dbReference>
<dbReference type="Proteomes" id="UP000821865">
    <property type="component" value="Chromosome 3"/>
</dbReference>
<keyword evidence="2" id="KW-1185">Reference proteome</keyword>
<gene>
    <name evidence="1" type="ORF">HPB49_012625</name>
</gene>
<name>A0ACB8D5C9_DERSI</name>
<accession>A0ACB8D5C9</accession>